<evidence type="ECO:0000313" key="2">
    <source>
        <dbReference type="Proteomes" id="UP001157160"/>
    </source>
</evidence>
<proteinExistence type="predicted"/>
<reference evidence="1 2" key="1">
    <citation type="journal article" date="2014" name="Int. J. Syst. Evol. Microbiol.">
        <title>Complete genome sequence of Corynebacterium casei LMG S-19264T (=DSM 44701T), isolated from a smear-ripened cheese.</title>
        <authorList>
            <consortium name="US DOE Joint Genome Institute (JGI-PGF)"/>
            <person name="Walter F."/>
            <person name="Albersmeier A."/>
            <person name="Kalinowski J."/>
            <person name="Ruckert C."/>
        </authorList>
    </citation>
    <scope>NUCLEOTIDE SEQUENCE [LARGE SCALE GENOMIC DNA]</scope>
    <source>
        <strain evidence="1 2">NBRC 112289</strain>
    </source>
</reference>
<dbReference type="AlphaFoldDB" id="A0AA37XB40"/>
<gene>
    <name evidence="1" type="ORF">GCM10025874_12740</name>
</gene>
<sequence length="101" mass="10611">MQAYKLMAGALSTPRSAVGDGDKTDDMSSCARRPSLVGELIAATYRSRSMCQRPAGAILGIDRFASASGGSRLEPVHWEMELMSARLGQRVLAVIVGAAVG</sequence>
<name>A0AA37XB40_9MICO</name>
<dbReference type="Proteomes" id="UP001157160">
    <property type="component" value="Unassembled WGS sequence"/>
</dbReference>
<comment type="caution">
    <text evidence="1">The sequence shown here is derived from an EMBL/GenBank/DDBJ whole genome shotgun (WGS) entry which is preliminary data.</text>
</comment>
<keyword evidence="2" id="KW-1185">Reference proteome</keyword>
<organism evidence="1 2">
    <name type="scientific">Arenivirga flava</name>
    <dbReference type="NCBI Taxonomy" id="1930060"/>
    <lineage>
        <taxon>Bacteria</taxon>
        <taxon>Bacillati</taxon>
        <taxon>Actinomycetota</taxon>
        <taxon>Actinomycetes</taxon>
        <taxon>Micrococcales</taxon>
        <taxon>Microbacteriaceae</taxon>
        <taxon>Arenivirga</taxon>
    </lineage>
</organism>
<accession>A0AA37XB40</accession>
<protein>
    <submittedName>
        <fullName evidence="1">Uncharacterized protein</fullName>
    </submittedName>
</protein>
<dbReference type="EMBL" id="BSUL01000001">
    <property type="protein sequence ID" value="GMA28021.1"/>
    <property type="molecule type" value="Genomic_DNA"/>
</dbReference>
<evidence type="ECO:0000313" key="1">
    <source>
        <dbReference type="EMBL" id="GMA28021.1"/>
    </source>
</evidence>